<sequence length="192" mass="21465">MKKGRLDVISGPMFSGKSAELIRRLTIQNIAQKKIVVFKHGIDTRFGRPEDISSRNGHYLSAIPVKQVSDIYEHLDSSQGGPGFENLDLVGIDEIQFFDKDELIELCKKLVDEKGISVIACGLDSDYLRVPFETTAHLMALADSVYKSNAVCMKCRDTDAVYTHRLSGGDDRFEVGSDNYEPRCRKCRVSGE</sequence>
<dbReference type="SUPFAM" id="SSF52540">
    <property type="entry name" value="P-loop containing nucleoside triphosphate hydrolases"/>
    <property type="match status" value="1"/>
</dbReference>
<keyword evidence="8" id="KW-0479">Metal-binding</keyword>
<keyword evidence="7 8" id="KW-0067">ATP-binding</keyword>
<comment type="similarity">
    <text evidence="1 8 12">Belongs to the thymidine kinase family.</text>
</comment>
<feature type="binding site" evidence="8">
    <location>
        <position position="155"/>
    </location>
    <ligand>
        <name>Zn(2+)</name>
        <dbReference type="ChEBI" id="CHEBI:29105"/>
    </ligand>
</feature>
<dbReference type="GO" id="GO:0071897">
    <property type="term" value="P:DNA biosynthetic process"/>
    <property type="evidence" value="ECO:0007669"/>
    <property type="project" value="UniProtKB-KW"/>
</dbReference>
<organism evidence="13 14">
    <name type="scientific">Candidatus Magasanikbacteria bacterium CG_4_10_14_0_2_um_filter_33_14</name>
    <dbReference type="NCBI Taxonomy" id="1974636"/>
    <lineage>
        <taxon>Bacteria</taxon>
        <taxon>Candidatus Magasanikiibacteriota</taxon>
    </lineage>
</organism>
<feature type="binding site" evidence="8">
    <location>
        <begin position="93"/>
        <end position="96"/>
    </location>
    <ligand>
        <name>ATP</name>
        <dbReference type="ChEBI" id="CHEBI:30616"/>
    </ligand>
</feature>
<evidence type="ECO:0000256" key="2">
    <source>
        <dbReference type="ARBA" id="ARBA00012118"/>
    </source>
</evidence>
<feature type="binding site" evidence="10">
    <location>
        <position position="180"/>
    </location>
    <ligand>
        <name>substrate</name>
    </ligand>
</feature>
<proteinExistence type="inferred from homology"/>
<dbReference type="Gene3D" id="3.30.60.20">
    <property type="match status" value="1"/>
</dbReference>
<evidence type="ECO:0000256" key="7">
    <source>
        <dbReference type="ARBA" id="ARBA00022840"/>
    </source>
</evidence>
<dbReference type="PIRSF" id="PIRSF035805">
    <property type="entry name" value="TK_cell"/>
    <property type="match status" value="1"/>
</dbReference>
<dbReference type="SUPFAM" id="SSF57716">
    <property type="entry name" value="Glucocorticoid receptor-like (DNA-binding domain)"/>
    <property type="match status" value="1"/>
</dbReference>
<dbReference type="PANTHER" id="PTHR11441">
    <property type="entry name" value="THYMIDINE KINASE"/>
    <property type="match status" value="1"/>
</dbReference>
<dbReference type="GO" id="GO:0004797">
    <property type="term" value="F:thymidine kinase activity"/>
    <property type="evidence" value="ECO:0007669"/>
    <property type="project" value="UniProtKB-UniRule"/>
</dbReference>
<evidence type="ECO:0000256" key="6">
    <source>
        <dbReference type="ARBA" id="ARBA00022777"/>
    </source>
</evidence>
<evidence type="ECO:0000256" key="8">
    <source>
        <dbReference type="HAMAP-Rule" id="MF_00124"/>
    </source>
</evidence>
<feature type="active site" description="Proton acceptor" evidence="8 9">
    <location>
        <position position="94"/>
    </location>
</feature>
<keyword evidence="3 8" id="KW-0237">DNA synthesis</keyword>
<evidence type="ECO:0000256" key="10">
    <source>
        <dbReference type="PIRSR" id="PIRSR035805-2"/>
    </source>
</evidence>
<comment type="catalytic activity">
    <reaction evidence="8 11">
        <text>thymidine + ATP = dTMP + ADP + H(+)</text>
        <dbReference type="Rhea" id="RHEA:19129"/>
        <dbReference type="ChEBI" id="CHEBI:15378"/>
        <dbReference type="ChEBI" id="CHEBI:17748"/>
        <dbReference type="ChEBI" id="CHEBI:30616"/>
        <dbReference type="ChEBI" id="CHEBI:63528"/>
        <dbReference type="ChEBI" id="CHEBI:456216"/>
        <dbReference type="EC" id="2.7.1.21"/>
    </reaction>
</comment>
<dbReference type="PANTHER" id="PTHR11441:SF0">
    <property type="entry name" value="THYMIDINE KINASE, CYTOSOLIC"/>
    <property type="match status" value="1"/>
</dbReference>
<comment type="caution">
    <text evidence="13">The sequence shown here is derived from an EMBL/GenBank/DDBJ whole genome shotgun (WGS) entry which is preliminary data.</text>
</comment>
<evidence type="ECO:0000313" key="13">
    <source>
        <dbReference type="EMBL" id="PIZ95414.1"/>
    </source>
</evidence>
<dbReference type="InterPro" id="IPR001267">
    <property type="entry name" value="Thymidine_kinase"/>
</dbReference>
<dbReference type="GO" id="GO:0005524">
    <property type="term" value="F:ATP binding"/>
    <property type="evidence" value="ECO:0007669"/>
    <property type="project" value="UniProtKB-UniRule"/>
</dbReference>
<evidence type="ECO:0000256" key="3">
    <source>
        <dbReference type="ARBA" id="ARBA00022634"/>
    </source>
</evidence>
<keyword evidence="5 8" id="KW-0547">Nucleotide-binding</keyword>
<feature type="binding site" evidence="8">
    <location>
        <position position="152"/>
    </location>
    <ligand>
        <name>Zn(2+)</name>
        <dbReference type="ChEBI" id="CHEBI:29105"/>
    </ligand>
</feature>
<evidence type="ECO:0000256" key="4">
    <source>
        <dbReference type="ARBA" id="ARBA00022679"/>
    </source>
</evidence>
<dbReference type="GO" id="GO:0046104">
    <property type="term" value="P:thymidine metabolic process"/>
    <property type="evidence" value="ECO:0007669"/>
    <property type="project" value="TreeGrafter"/>
</dbReference>
<evidence type="ECO:0000256" key="9">
    <source>
        <dbReference type="PIRSR" id="PIRSR035805-1"/>
    </source>
</evidence>
<evidence type="ECO:0000256" key="1">
    <source>
        <dbReference type="ARBA" id="ARBA00007587"/>
    </source>
</evidence>
<protein>
    <recommendedName>
        <fullName evidence="2 8">Thymidine kinase</fullName>
        <ecNumber evidence="2 8">2.7.1.21</ecNumber>
    </recommendedName>
</protein>
<feature type="binding site" evidence="8">
    <location>
        <begin position="11"/>
        <end position="18"/>
    </location>
    <ligand>
        <name>ATP</name>
        <dbReference type="ChEBI" id="CHEBI:30616"/>
    </ligand>
</feature>
<feature type="binding site" evidence="8">
    <location>
        <position position="184"/>
    </location>
    <ligand>
        <name>Zn(2+)</name>
        <dbReference type="ChEBI" id="CHEBI:29105"/>
    </ligand>
</feature>
<keyword evidence="8" id="KW-0963">Cytoplasm</keyword>
<reference evidence="14" key="1">
    <citation type="submission" date="2017-09" db="EMBL/GenBank/DDBJ databases">
        <title>Depth-based differentiation of microbial function through sediment-hosted aquifers and enrichment of novel symbionts in the deep terrestrial subsurface.</title>
        <authorList>
            <person name="Probst A.J."/>
            <person name="Ladd B."/>
            <person name="Jarett J.K."/>
            <person name="Geller-Mcgrath D.E."/>
            <person name="Sieber C.M.K."/>
            <person name="Emerson J.B."/>
            <person name="Anantharaman K."/>
            <person name="Thomas B.C."/>
            <person name="Malmstrom R."/>
            <person name="Stieglmeier M."/>
            <person name="Klingl A."/>
            <person name="Woyke T."/>
            <person name="Ryan C.M."/>
            <person name="Banfield J.F."/>
        </authorList>
    </citation>
    <scope>NUCLEOTIDE SEQUENCE [LARGE SCALE GENOMIC DNA]</scope>
</reference>
<dbReference type="InterPro" id="IPR027417">
    <property type="entry name" value="P-loop_NTPase"/>
</dbReference>
<keyword evidence="8" id="KW-0862">Zinc</keyword>
<evidence type="ECO:0000256" key="5">
    <source>
        <dbReference type="ARBA" id="ARBA00022741"/>
    </source>
</evidence>
<dbReference type="GO" id="GO:0005829">
    <property type="term" value="C:cytosol"/>
    <property type="evidence" value="ECO:0007669"/>
    <property type="project" value="TreeGrafter"/>
</dbReference>
<gene>
    <name evidence="8" type="primary">tdk</name>
    <name evidence="13" type="ORF">COX80_04400</name>
</gene>
<name>A0A2M7V993_9BACT</name>
<dbReference type="GO" id="GO:0008270">
    <property type="term" value="F:zinc ion binding"/>
    <property type="evidence" value="ECO:0007669"/>
    <property type="project" value="UniProtKB-UniRule"/>
</dbReference>
<dbReference type="HAMAP" id="MF_00124">
    <property type="entry name" value="Thymidine_kinase"/>
    <property type="match status" value="1"/>
</dbReference>
<dbReference type="EMBL" id="PFPL01000053">
    <property type="protein sequence ID" value="PIZ95414.1"/>
    <property type="molecule type" value="Genomic_DNA"/>
</dbReference>
<feature type="binding site" evidence="8">
    <location>
        <position position="187"/>
    </location>
    <ligand>
        <name>Zn(2+)</name>
        <dbReference type="ChEBI" id="CHEBI:29105"/>
    </ligand>
</feature>
<dbReference type="EC" id="2.7.1.21" evidence="2 8"/>
<keyword evidence="6 8" id="KW-0418">Kinase</keyword>
<dbReference type="Pfam" id="PF00265">
    <property type="entry name" value="TK"/>
    <property type="match status" value="1"/>
</dbReference>
<dbReference type="AlphaFoldDB" id="A0A2M7V993"/>
<evidence type="ECO:0000256" key="12">
    <source>
        <dbReference type="RuleBase" id="RU004165"/>
    </source>
</evidence>
<accession>A0A2M7V993</accession>
<comment type="subunit">
    <text evidence="8">Homotetramer.</text>
</comment>
<evidence type="ECO:0000313" key="14">
    <source>
        <dbReference type="Proteomes" id="UP000231453"/>
    </source>
</evidence>
<dbReference type="Gene3D" id="3.40.50.300">
    <property type="entry name" value="P-loop containing nucleotide triphosphate hydrolases"/>
    <property type="match status" value="1"/>
</dbReference>
<keyword evidence="4 8" id="KW-0808">Transferase</keyword>
<comment type="subcellular location">
    <subcellularLocation>
        <location evidence="8">Cytoplasm</location>
    </subcellularLocation>
</comment>
<dbReference type="Proteomes" id="UP000231453">
    <property type="component" value="Unassembled WGS sequence"/>
</dbReference>
<evidence type="ECO:0000256" key="11">
    <source>
        <dbReference type="RuleBase" id="RU000544"/>
    </source>
</evidence>